<sequence>MTWCWTPPPDTANSGGTDAPFRRCFSLSKASFRQVEGPFDASKSPLIQREREPLTVPFHAILPS</sequence>
<name>G9YN02_FLAPL</name>
<evidence type="ECO:0000313" key="1">
    <source>
        <dbReference type="EMBL" id="EHM53708.1"/>
    </source>
</evidence>
<evidence type="ECO:0000313" key="2">
    <source>
        <dbReference type="Proteomes" id="UP000004459"/>
    </source>
</evidence>
<reference evidence="1 2" key="1">
    <citation type="submission" date="2011-08" db="EMBL/GenBank/DDBJ databases">
        <authorList>
            <person name="Weinstock G."/>
            <person name="Sodergren E."/>
            <person name="Clifton S."/>
            <person name="Fulton L."/>
            <person name="Fulton B."/>
            <person name="Courtney L."/>
            <person name="Fronick C."/>
            <person name="Harrison M."/>
            <person name="Strong C."/>
            <person name="Farmer C."/>
            <person name="Delahaunty K."/>
            <person name="Markovic C."/>
            <person name="Hall O."/>
            <person name="Minx P."/>
            <person name="Tomlinson C."/>
            <person name="Mitreva M."/>
            <person name="Hou S."/>
            <person name="Chen J."/>
            <person name="Wollam A."/>
            <person name="Pepin K.H."/>
            <person name="Johnson M."/>
            <person name="Bhonagiri V."/>
            <person name="Zhang X."/>
            <person name="Suruliraj S."/>
            <person name="Warren W."/>
            <person name="Chinwalla A."/>
            <person name="Mardis E.R."/>
            <person name="Wilson R.K."/>
        </authorList>
    </citation>
    <scope>NUCLEOTIDE SEQUENCE [LARGE SCALE GENOMIC DNA]</scope>
    <source>
        <strain evidence="1 2">ATCC 29863</strain>
    </source>
</reference>
<organism evidence="1 2">
    <name type="scientific">Flavonifractor plautii ATCC 29863</name>
    <dbReference type="NCBI Taxonomy" id="411475"/>
    <lineage>
        <taxon>Bacteria</taxon>
        <taxon>Bacillati</taxon>
        <taxon>Bacillota</taxon>
        <taxon>Clostridia</taxon>
        <taxon>Eubacteriales</taxon>
        <taxon>Oscillospiraceae</taxon>
        <taxon>Flavonifractor</taxon>
    </lineage>
</organism>
<accession>G9YN02</accession>
<dbReference type="AlphaFoldDB" id="G9YN02"/>
<protein>
    <submittedName>
        <fullName evidence="1">Uncharacterized protein</fullName>
    </submittedName>
</protein>
<dbReference type="EMBL" id="AGCK01000059">
    <property type="protein sequence ID" value="EHM53708.1"/>
    <property type="molecule type" value="Genomic_DNA"/>
</dbReference>
<dbReference type="Proteomes" id="UP000004459">
    <property type="component" value="Unassembled WGS sequence"/>
</dbReference>
<proteinExistence type="predicted"/>
<comment type="caution">
    <text evidence="1">The sequence shown here is derived from an EMBL/GenBank/DDBJ whole genome shotgun (WGS) entry which is preliminary data.</text>
</comment>
<dbReference type="HOGENOM" id="CLU_2861194_0_0_9"/>
<gene>
    <name evidence="1" type="ORF">HMPREF0372_00874</name>
</gene>